<sequence>MIVVVGLLKRCTNNGLVGLLLGLLLAGCQSTSEISESTAQQVVTPVEPPAVEAAPEPTAPTQAELYLWHHMRDGFALAEQSHPAIDKERKRYLRHKDVIAEIDRRAGAYLAVIIEQLEQHQMPLEIAMLPFVESGFDPYAYSHGGAVGMWQFMPATAKRFGLANDWWFDGRRDIYLSTLAAIDYLKYLHNMFDGDWLLALAAYNSGEGRVKRAVKKNKRRGKATDFFSLKLPSETTAYVPRLLAITDIIRNAEQYNMALPERPNQQTLVAIDVGSQIELAIVAELADMSLKQIAELNPGYNRWATAPTKSNMLLIPQSQQAQLEAGLAQLPAEQRVSWQRYQIRPGDSLERIAKKHHTTVNVLMTANNLNSHIIRAGRHLMIPLGDEARLPPLRMAEDKPTKYQVQRGDSLWLIARRYKVKHQDIARWNGLSSNMLKPGQTLTIYTNEPQHQTKTVRYKVRNGDSLSLIAKRFDVSVSALKRWNSLTSDFLRAGQRLKIEVNLTSG</sequence>
<evidence type="ECO:0000256" key="1">
    <source>
        <dbReference type="ARBA" id="ARBA00007734"/>
    </source>
</evidence>
<feature type="domain" description="LysM" evidence="2">
    <location>
        <begin position="401"/>
        <end position="444"/>
    </location>
</feature>
<dbReference type="CDD" id="cd00118">
    <property type="entry name" value="LysM"/>
    <property type="match status" value="3"/>
</dbReference>
<accession>A0A8J2U6I6</accession>
<gene>
    <name evidence="3" type="ORF">GCM10011369_25050</name>
</gene>
<dbReference type="CDD" id="cd16894">
    <property type="entry name" value="MltD-like"/>
    <property type="match status" value="1"/>
</dbReference>
<dbReference type="InterPro" id="IPR008258">
    <property type="entry name" value="Transglycosylase_SLT_dom_1"/>
</dbReference>
<evidence type="ECO:0000313" key="3">
    <source>
        <dbReference type="EMBL" id="GGA82055.1"/>
    </source>
</evidence>
<feature type="domain" description="LysM" evidence="2">
    <location>
        <begin position="339"/>
        <end position="382"/>
    </location>
</feature>
<dbReference type="InterPro" id="IPR036779">
    <property type="entry name" value="LysM_dom_sf"/>
</dbReference>
<comment type="caution">
    <text evidence="3">The sequence shown here is derived from an EMBL/GenBank/DDBJ whole genome shotgun (WGS) entry which is preliminary data.</text>
</comment>
<dbReference type="Proteomes" id="UP000619743">
    <property type="component" value="Unassembled WGS sequence"/>
</dbReference>
<dbReference type="GO" id="GO:0000270">
    <property type="term" value="P:peptidoglycan metabolic process"/>
    <property type="evidence" value="ECO:0007669"/>
    <property type="project" value="InterPro"/>
</dbReference>
<protein>
    <submittedName>
        <fullName evidence="3">Lytic transglycosylase</fullName>
    </submittedName>
</protein>
<dbReference type="Gene3D" id="1.10.530.10">
    <property type="match status" value="1"/>
</dbReference>
<comment type="similarity">
    <text evidence="1">Belongs to the transglycosylase Slt family.</text>
</comment>
<dbReference type="InterPro" id="IPR023346">
    <property type="entry name" value="Lysozyme-like_dom_sf"/>
</dbReference>
<dbReference type="InterPro" id="IPR000189">
    <property type="entry name" value="Transglyc_AS"/>
</dbReference>
<evidence type="ECO:0000313" key="4">
    <source>
        <dbReference type="Proteomes" id="UP000619743"/>
    </source>
</evidence>
<dbReference type="PANTHER" id="PTHR33734">
    <property type="entry name" value="LYSM DOMAIN-CONTAINING GPI-ANCHORED PROTEIN 2"/>
    <property type="match status" value="1"/>
</dbReference>
<dbReference type="PROSITE" id="PS00922">
    <property type="entry name" value="TRANSGLYCOSYLASE"/>
    <property type="match status" value="1"/>
</dbReference>
<dbReference type="GO" id="GO:0008932">
    <property type="term" value="F:lytic endotransglycosylase activity"/>
    <property type="evidence" value="ECO:0007669"/>
    <property type="project" value="TreeGrafter"/>
</dbReference>
<dbReference type="Pfam" id="PF01464">
    <property type="entry name" value="SLT"/>
    <property type="match status" value="1"/>
</dbReference>
<proteinExistence type="inferred from homology"/>
<keyword evidence="4" id="KW-1185">Reference proteome</keyword>
<dbReference type="SUPFAM" id="SSF54106">
    <property type="entry name" value="LysM domain"/>
    <property type="match status" value="3"/>
</dbReference>
<dbReference type="GO" id="GO:0016020">
    <property type="term" value="C:membrane"/>
    <property type="evidence" value="ECO:0007669"/>
    <property type="project" value="InterPro"/>
</dbReference>
<dbReference type="EMBL" id="BMDX01000013">
    <property type="protein sequence ID" value="GGA82055.1"/>
    <property type="molecule type" value="Genomic_DNA"/>
</dbReference>
<reference evidence="4" key="1">
    <citation type="journal article" date="2019" name="Int. J. Syst. Evol. Microbiol.">
        <title>The Global Catalogue of Microorganisms (GCM) 10K type strain sequencing project: providing services to taxonomists for standard genome sequencing and annotation.</title>
        <authorList>
            <consortium name="The Broad Institute Genomics Platform"/>
            <consortium name="The Broad Institute Genome Sequencing Center for Infectious Disease"/>
            <person name="Wu L."/>
            <person name="Ma J."/>
        </authorList>
    </citation>
    <scope>NUCLEOTIDE SEQUENCE [LARGE SCALE GENOMIC DNA]</scope>
    <source>
        <strain evidence="4">CGMCC 1.10130</strain>
    </source>
</reference>
<organism evidence="3 4">
    <name type="scientific">Neiella marina</name>
    <dbReference type="NCBI Taxonomy" id="508461"/>
    <lineage>
        <taxon>Bacteria</taxon>
        <taxon>Pseudomonadati</taxon>
        <taxon>Pseudomonadota</taxon>
        <taxon>Gammaproteobacteria</taxon>
        <taxon>Alteromonadales</taxon>
        <taxon>Echinimonadaceae</taxon>
        <taxon>Neiella</taxon>
    </lineage>
</organism>
<name>A0A8J2U6I6_9GAMM</name>
<dbReference type="Pfam" id="PF01476">
    <property type="entry name" value="LysM"/>
    <property type="match status" value="3"/>
</dbReference>
<dbReference type="PROSITE" id="PS51782">
    <property type="entry name" value="LYSM"/>
    <property type="match status" value="3"/>
</dbReference>
<dbReference type="PANTHER" id="PTHR33734:SF22">
    <property type="entry name" value="MEMBRANE-BOUND LYTIC MUREIN TRANSGLYCOSYLASE D"/>
    <property type="match status" value="1"/>
</dbReference>
<dbReference type="SUPFAM" id="SSF53955">
    <property type="entry name" value="Lysozyme-like"/>
    <property type="match status" value="1"/>
</dbReference>
<feature type="domain" description="LysM" evidence="2">
    <location>
        <begin position="456"/>
        <end position="499"/>
    </location>
</feature>
<dbReference type="Gene3D" id="3.10.350.10">
    <property type="entry name" value="LysM domain"/>
    <property type="match status" value="3"/>
</dbReference>
<dbReference type="InterPro" id="IPR018392">
    <property type="entry name" value="LysM"/>
</dbReference>
<dbReference type="AlphaFoldDB" id="A0A8J2U6I6"/>
<evidence type="ECO:0000259" key="2">
    <source>
        <dbReference type="PROSITE" id="PS51782"/>
    </source>
</evidence>
<dbReference type="SMART" id="SM00257">
    <property type="entry name" value="LysM"/>
    <property type="match status" value="3"/>
</dbReference>